<keyword evidence="1" id="KW-0472">Membrane</keyword>
<sequence>MKKQNFKNHSRLVPGYHFLGGTLLLLLFVGSVVNLIVGNSENLYNATLLVLISILLVIVAFYARVFALKAQDRAIKAEENFRHYILTGTPLSKDLRMRQIIALRFASDSEFQELAKLSVTDNLSEKEIKKRIKDWKPNTYRV</sequence>
<dbReference type="EMBL" id="JAVRHV010000001">
    <property type="protein sequence ID" value="MDT0552622.1"/>
    <property type="molecule type" value="Genomic_DNA"/>
</dbReference>
<evidence type="ECO:0000313" key="2">
    <source>
        <dbReference type="EMBL" id="MDT0552622.1"/>
    </source>
</evidence>
<dbReference type="RefSeq" id="WP_311592503.1">
    <property type="nucleotide sequence ID" value="NZ_JAVRHV010000001.1"/>
</dbReference>
<feature type="transmembrane region" description="Helical" evidence="1">
    <location>
        <begin position="43"/>
        <end position="63"/>
    </location>
</feature>
<keyword evidence="1" id="KW-1133">Transmembrane helix</keyword>
<dbReference type="Pfam" id="PF20136">
    <property type="entry name" value="DUF6526"/>
    <property type="match status" value="1"/>
</dbReference>
<evidence type="ECO:0000256" key="1">
    <source>
        <dbReference type="SAM" id="Phobius"/>
    </source>
</evidence>
<keyword evidence="3" id="KW-1185">Reference proteome</keyword>
<proteinExistence type="predicted"/>
<dbReference type="InterPro" id="IPR045385">
    <property type="entry name" value="DUF6526"/>
</dbReference>
<feature type="transmembrane region" description="Helical" evidence="1">
    <location>
        <begin position="12"/>
        <end position="37"/>
    </location>
</feature>
<comment type="caution">
    <text evidence="2">The sequence shown here is derived from an EMBL/GenBank/DDBJ whole genome shotgun (WGS) entry which is preliminary data.</text>
</comment>
<evidence type="ECO:0000313" key="3">
    <source>
        <dbReference type="Proteomes" id="UP001252186"/>
    </source>
</evidence>
<accession>A0ABU2Y336</accession>
<protein>
    <submittedName>
        <fullName evidence="2">DUF6526 family protein</fullName>
    </submittedName>
</protein>
<reference evidence="2 3" key="1">
    <citation type="submission" date="2023-09" db="EMBL/GenBank/DDBJ databases">
        <authorList>
            <person name="Rey-Velasco X."/>
        </authorList>
    </citation>
    <scope>NUCLEOTIDE SEQUENCE [LARGE SCALE GENOMIC DNA]</scope>
    <source>
        <strain evidence="2 3">P050</strain>
    </source>
</reference>
<gene>
    <name evidence="2" type="ORF">RM519_05130</name>
</gene>
<keyword evidence="1" id="KW-0812">Transmembrane</keyword>
<organism evidence="2 3">
    <name type="scientific">Urechidicola vernalis</name>
    <dbReference type="NCBI Taxonomy" id="3075600"/>
    <lineage>
        <taxon>Bacteria</taxon>
        <taxon>Pseudomonadati</taxon>
        <taxon>Bacteroidota</taxon>
        <taxon>Flavobacteriia</taxon>
        <taxon>Flavobacteriales</taxon>
        <taxon>Flavobacteriaceae</taxon>
        <taxon>Urechidicola</taxon>
    </lineage>
</organism>
<name>A0ABU2Y336_9FLAO</name>
<dbReference type="Proteomes" id="UP001252186">
    <property type="component" value="Unassembled WGS sequence"/>
</dbReference>